<dbReference type="GO" id="GO:0005829">
    <property type="term" value="C:cytosol"/>
    <property type="evidence" value="ECO:0007669"/>
    <property type="project" value="TreeGrafter"/>
</dbReference>
<dbReference type="OrthoDB" id="1668162at2759"/>
<evidence type="ECO:0000256" key="1">
    <source>
        <dbReference type="ARBA" id="ARBA00023449"/>
    </source>
</evidence>
<dbReference type="PROSITE" id="PS51444">
    <property type="entry name" value="FH2"/>
    <property type="match status" value="1"/>
</dbReference>
<feature type="domain" description="FH2" evidence="2">
    <location>
        <begin position="46"/>
        <end position="310"/>
    </location>
</feature>
<proteinExistence type="inferred from homology"/>
<name>A0A183D5L1_9BILA</name>
<dbReference type="Pfam" id="PF02181">
    <property type="entry name" value="FH2"/>
    <property type="match status" value="1"/>
</dbReference>
<sequence>MLSLTVDAKVLGRIRGCGAFFFFRFRAFPDMLASHDKKECHDVRRILKKKYYRNKLPLLNWCPLKPNQAKNTVFNNLDDEKIMSKIDFTALEDLFKIGVAKRFEAASTSVPGEHSPSTVGTASATKNTLLDTKRLQNIAITCRKLAMNASAIMSAVHRMDLKALHPESVDILLKIAPTHEEMAKFKDYELEHKGFSDLSEEDQFLAQLVKIERFEHKIKIMSFMGTFDESADLLEPQFVNLTAASKCVREATKFHKILEILLAYGNYMNSGRKGGVYGFKLSSLDTVRFAFSPSLSLRFFLFTVKSHCFK</sequence>
<accession>A0A183D5L1</accession>
<dbReference type="Proteomes" id="UP000271098">
    <property type="component" value="Unassembled WGS sequence"/>
</dbReference>
<dbReference type="PANTHER" id="PTHR45857">
    <property type="entry name" value="FORMIN-LIKE PROTEIN"/>
    <property type="match status" value="1"/>
</dbReference>
<dbReference type="Gene3D" id="1.20.58.2220">
    <property type="entry name" value="Formin, FH2 domain"/>
    <property type="match status" value="1"/>
</dbReference>
<comment type="similarity">
    <text evidence="1">Belongs to the formin homology family.</text>
</comment>
<dbReference type="GO" id="GO:0051015">
    <property type="term" value="F:actin filament binding"/>
    <property type="evidence" value="ECO:0007669"/>
    <property type="project" value="TreeGrafter"/>
</dbReference>
<dbReference type="SMART" id="SM00498">
    <property type="entry name" value="FH2"/>
    <property type="match status" value="1"/>
</dbReference>
<gene>
    <name evidence="3" type="ORF">GPUH_LOCUS4002</name>
</gene>
<evidence type="ECO:0000313" key="5">
    <source>
        <dbReference type="WBParaSite" id="GPUH_0000400901-mRNA-1"/>
    </source>
</evidence>
<keyword evidence="4" id="KW-1185">Reference proteome</keyword>
<organism evidence="5">
    <name type="scientific">Gongylonema pulchrum</name>
    <dbReference type="NCBI Taxonomy" id="637853"/>
    <lineage>
        <taxon>Eukaryota</taxon>
        <taxon>Metazoa</taxon>
        <taxon>Ecdysozoa</taxon>
        <taxon>Nematoda</taxon>
        <taxon>Chromadorea</taxon>
        <taxon>Rhabditida</taxon>
        <taxon>Spirurina</taxon>
        <taxon>Spiruromorpha</taxon>
        <taxon>Spiruroidea</taxon>
        <taxon>Gongylonematidae</taxon>
        <taxon>Gongylonema</taxon>
    </lineage>
</organism>
<evidence type="ECO:0000313" key="3">
    <source>
        <dbReference type="EMBL" id="VDK41822.1"/>
    </source>
</evidence>
<dbReference type="SUPFAM" id="SSF101447">
    <property type="entry name" value="Formin homology 2 domain (FH2 domain)"/>
    <property type="match status" value="1"/>
</dbReference>
<dbReference type="EMBL" id="UYRT01007212">
    <property type="protein sequence ID" value="VDK41822.1"/>
    <property type="molecule type" value="Genomic_DNA"/>
</dbReference>
<protein>
    <submittedName>
        <fullName evidence="5">FH2 domain-containing protein</fullName>
    </submittedName>
</protein>
<dbReference type="GO" id="GO:0016477">
    <property type="term" value="P:cell migration"/>
    <property type="evidence" value="ECO:0007669"/>
    <property type="project" value="TreeGrafter"/>
</dbReference>
<evidence type="ECO:0000313" key="4">
    <source>
        <dbReference type="Proteomes" id="UP000271098"/>
    </source>
</evidence>
<dbReference type="GO" id="GO:0008360">
    <property type="term" value="P:regulation of cell shape"/>
    <property type="evidence" value="ECO:0007669"/>
    <property type="project" value="TreeGrafter"/>
</dbReference>
<evidence type="ECO:0000259" key="2">
    <source>
        <dbReference type="PROSITE" id="PS51444"/>
    </source>
</evidence>
<dbReference type="InterPro" id="IPR042201">
    <property type="entry name" value="FH2_Formin_sf"/>
</dbReference>
<dbReference type="InterPro" id="IPR015425">
    <property type="entry name" value="FH2_Formin"/>
</dbReference>
<dbReference type="PANTHER" id="PTHR45857:SF4">
    <property type="entry name" value="FORMIN-LIKE PROTEIN"/>
    <property type="match status" value="1"/>
</dbReference>
<reference evidence="5" key="1">
    <citation type="submission" date="2016-06" db="UniProtKB">
        <authorList>
            <consortium name="WormBaseParasite"/>
        </authorList>
    </citation>
    <scope>IDENTIFICATION</scope>
</reference>
<dbReference type="InterPro" id="IPR043592">
    <property type="entry name" value="FMNL_animal"/>
</dbReference>
<reference evidence="3 4" key="2">
    <citation type="submission" date="2018-11" db="EMBL/GenBank/DDBJ databases">
        <authorList>
            <consortium name="Pathogen Informatics"/>
        </authorList>
    </citation>
    <scope>NUCLEOTIDE SEQUENCE [LARGE SCALE GENOMIC DNA]</scope>
</reference>
<dbReference type="WBParaSite" id="GPUH_0000400901-mRNA-1">
    <property type="protein sequence ID" value="GPUH_0000400901-mRNA-1"/>
    <property type="gene ID" value="GPUH_0000400901"/>
</dbReference>
<dbReference type="GO" id="GO:0030866">
    <property type="term" value="P:cortical actin cytoskeleton organization"/>
    <property type="evidence" value="ECO:0007669"/>
    <property type="project" value="TreeGrafter"/>
</dbReference>
<dbReference type="AlphaFoldDB" id="A0A183D5L1"/>